<gene>
    <name evidence="9" type="ORF">TrST_g5369</name>
</gene>
<dbReference type="Proteomes" id="UP001165085">
    <property type="component" value="Unassembled WGS sequence"/>
</dbReference>
<keyword evidence="10" id="KW-1185">Reference proteome</keyword>
<evidence type="ECO:0000256" key="3">
    <source>
        <dbReference type="ARBA" id="ARBA00005933"/>
    </source>
</evidence>
<feature type="binding site" evidence="7">
    <location>
        <position position="219"/>
    </location>
    <ligand>
        <name>chlorophyll a</name>
        <dbReference type="ChEBI" id="CHEBI:58416"/>
        <label>1</label>
    </ligand>
</feature>
<organism evidence="9 10">
    <name type="scientific">Triparma strigata</name>
    <dbReference type="NCBI Taxonomy" id="1606541"/>
    <lineage>
        <taxon>Eukaryota</taxon>
        <taxon>Sar</taxon>
        <taxon>Stramenopiles</taxon>
        <taxon>Ochrophyta</taxon>
        <taxon>Bolidophyceae</taxon>
        <taxon>Parmales</taxon>
        <taxon>Triparmaceae</taxon>
        <taxon>Triparma</taxon>
    </lineage>
</organism>
<feature type="binding site" evidence="7">
    <location>
        <position position="104"/>
    </location>
    <ligand>
        <name>chlorophyll a</name>
        <dbReference type="ChEBI" id="CHEBI:58416"/>
        <label>1</label>
    </ligand>
</feature>
<feature type="signal peptide" evidence="8">
    <location>
        <begin position="1"/>
        <end position="17"/>
    </location>
</feature>
<evidence type="ECO:0000256" key="7">
    <source>
        <dbReference type="PIRSR" id="PIRSR601344-1"/>
    </source>
</evidence>
<evidence type="ECO:0000256" key="5">
    <source>
        <dbReference type="ARBA" id="ARBA00022531"/>
    </source>
</evidence>
<dbReference type="InterPro" id="IPR001344">
    <property type="entry name" value="Chloro_AB-bd_pln"/>
</dbReference>
<comment type="caution">
    <text evidence="9">The sequence shown here is derived from an EMBL/GenBank/DDBJ whole genome shotgun (WGS) entry which is preliminary data.</text>
</comment>
<feature type="binding site" evidence="7">
    <location>
        <position position="101"/>
    </location>
    <ligand>
        <name>chlorophyll a</name>
        <dbReference type="ChEBI" id="CHEBI:58416"/>
        <label>1</label>
    </ligand>
</feature>
<proteinExistence type="inferred from homology"/>
<dbReference type="Pfam" id="PF00504">
    <property type="entry name" value="Chloroa_b-bind"/>
    <property type="match status" value="1"/>
</dbReference>
<keyword evidence="7" id="KW-0157">Chromophore</keyword>
<keyword evidence="4" id="KW-0150">Chloroplast</keyword>
<keyword evidence="5" id="KW-0602">Photosynthesis</keyword>
<evidence type="ECO:0000256" key="2">
    <source>
        <dbReference type="ARBA" id="ARBA00004229"/>
    </source>
</evidence>
<protein>
    <submittedName>
        <fullName evidence="9">Uncharacterized protein</fullName>
    </submittedName>
</protein>
<keyword evidence="8" id="KW-0732">Signal</keyword>
<feature type="binding site" evidence="7">
    <location>
        <position position="222"/>
    </location>
    <ligand>
        <name>chlorophyll a</name>
        <dbReference type="ChEBI" id="CHEBI:58416"/>
        <label>1</label>
    </ligand>
</feature>
<comment type="subcellular location">
    <subcellularLocation>
        <location evidence="2">Plastid</location>
        <location evidence="2">Chloroplast</location>
    </subcellularLocation>
</comment>
<dbReference type="OrthoDB" id="193894at2759"/>
<dbReference type="InterPro" id="IPR022796">
    <property type="entry name" value="Chloroa_b-bind"/>
</dbReference>
<feature type="binding site" description="axial binding residue" evidence="7">
    <location>
        <position position="156"/>
    </location>
    <ligand>
        <name>chlorophyll b</name>
        <dbReference type="ChEBI" id="CHEBI:61721"/>
        <label>2</label>
    </ligand>
    <ligandPart>
        <name>Mg</name>
        <dbReference type="ChEBI" id="CHEBI:25107"/>
    </ligandPart>
</feature>
<keyword evidence="6" id="KW-0934">Plastid</keyword>
<feature type="chain" id="PRO_5040807547" evidence="8">
    <location>
        <begin position="18"/>
        <end position="249"/>
    </location>
</feature>
<accession>A0A9W7B291</accession>
<keyword evidence="7" id="KW-0148">Chlorophyll</keyword>
<evidence type="ECO:0000256" key="4">
    <source>
        <dbReference type="ARBA" id="ARBA00022528"/>
    </source>
</evidence>
<evidence type="ECO:0000313" key="10">
    <source>
        <dbReference type="Proteomes" id="UP001165085"/>
    </source>
</evidence>
<dbReference type="GO" id="GO:0016020">
    <property type="term" value="C:membrane"/>
    <property type="evidence" value="ECO:0007669"/>
    <property type="project" value="InterPro"/>
</dbReference>
<dbReference type="EMBL" id="BRXY01000237">
    <property type="protein sequence ID" value="GMH79777.1"/>
    <property type="molecule type" value="Genomic_DNA"/>
</dbReference>
<dbReference type="PANTHER" id="PTHR21649">
    <property type="entry name" value="CHLOROPHYLL A/B BINDING PROTEIN"/>
    <property type="match status" value="1"/>
</dbReference>
<evidence type="ECO:0000313" key="9">
    <source>
        <dbReference type="EMBL" id="GMH79777.1"/>
    </source>
</evidence>
<comment type="similarity">
    <text evidence="3">Belongs to the fucoxanthin chlorophyll protein family.</text>
</comment>
<evidence type="ECO:0000256" key="8">
    <source>
        <dbReference type="SAM" id="SignalP"/>
    </source>
</evidence>
<dbReference type="SUPFAM" id="SSF103511">
    <property type="entry name" value="Chlorophyll a-b binding protein"/>
    <property type="match status" value="1"/>
</dbReference>
<dbReference type="GO" id="GO:0009765">
    <property type="term" value="P:photosynthesis, light harvesting"/>
    <property type="evidence" value="ECO:0007669"/>
    <property type="project" value="InterPro"/>
</dbReference>
<evidence type="ECO:0000256" key="1">
    <source>
        <dbReference type="ARBA" id="ARBA00004022"/>
    </source>
</evidence>
<reference evidence="10" key="1">
    <citation type="journal article" date="2023" name="Commun. Biol.">
        <title>Genome analysis of Parmales, the sister group of diatoms, reveals the evolutionary specialization of diatoms from phago-mixotrophs to photoautotrophs.</title>
        <authorList>
            <person name="Ban H."/>
            <person name="Sato S."/>
            <person name="Yoshikawa S."/>
            <person name="Yamada K."/>
            <person name="Nakamura Y."/>
            <person name="Ichinomiya M."/>
            <person name="Sato N."/>
            <person name="Blanc-Mathieu R."/>
            <person name="Endo H."/>
            <person name="Kuwata A."/>
            <person name="Ogata H."/>
        </authorList>
    </citation>
    <scope>NUCLEOTIDE SEQUENCE [LARGE SCALE GENOMIC DNA]</scope>
    <source>
        <strain evidence="10">NIES 3701</strain>
    </source>
</reference>
<feature type="binding site" evidence="7">
    <location>
        <position position="81"/>
    </location>
    <ligand>
        <name>chlorophyll a</name>
        <dbReference type="ChEBI" id="CHEBI:58416"/>
        <label>1</label>
    </ligand>
</feature>
<dbReference type="AlphaFoldDB" id="A0A9W7B291"/>
<name>A0A9W7B291_9STRA</name>
<sequence length="249" mass="26517">MKFTAILALLLASTAHGFTVGTVGRSAMRLNMAEDAAEAVAEAVEEEAPAAPPAPKGPQKVPCFGATPWIGGPKFVGENYWDKLTMEYGSAETGTFLRAAELKHGRSAMLATLGFAFHKLGLTLDHISPHKYLSVSEGVTFADLAAMTPLDAMKHVPAEGLTQMFGFIALFEIYELTHKDGKLVQDATVAPGLSPGGLTGDLGWNPLKVEVTDRRRLSELQNGRAAMVAICAWIAASEIPGSFPLPLPW</sequence>
<evidence type="ECO:0000256" key="6">
    <source>
        <dbReference type="ARBA" id="ARBA00022640"/>
    </source>
</evidence>
<dbReference type="Gene3D" id="1.10.3460.10">
    <property type="entry name" value="Chlorophyll a/b binding protein domain"/>
    <property type="match status" value="1"/>
</dbReference>
<dbReference type="GO" id="GO:0009507">
    <property type="term" value="C:chloroplast"/>
    <property type="evidence" value="ECO:0007669"/>
    <property type="project" value="UniProtKB-SubCell"/>
</dbReference>
<comment type="function">
    <text evidence="1">The light-harvesting complex (LHC) functions as a light receptor, it captures and delivers excitation energy to photosystems with which it is closely associated. Energy is transferred from the carotenoid and chlorophyll C (or B) to chlorophyll A and the photosynthetic reaction centers where it is used to synthesize ATP and reducing power.</text>
</comment>
<feature type="binding site" evidence="7">
    <location>
        <position position="224"/>
    </location>
    <ligand>
        <name>chlorophyll a</name>
        <dbReference type="ChEBI" id="CHEBI:58416"/>
        <label>1</label>
    </ligand>
</feature>
<dbReference type="GO" id="GO:0016168">
    <property type="term" value="F:chlorophyll binding"/>
    <property type="evidence" value="ECO:0007669"/>
    <property type="project" value="UniProtKB-KW"/>
</dbReference>
<feature type="binding site" description="axial binding residue" evidence="7">
    <location>
        <position position="106"/>
    </location>
    <ligand>
        <name>chlorophyll b</name>
        <dbReference type="ChEBI" id="CHEBI:61721"/>
        <label>1</label>
    </ligand>
    <ligandPart>
        <name>Mg</name>
        <dbReference type="ChEBI" id="CHEBI:25107"/>
    </ligandPart>
</feature>
<feature type="binding site" evidence="7">
    <location>
        <position position="150"/>
    </location>
    <ligand>
        <name>chlorophyll a</name>
        <dbReference type="ChEBI" id="CHEBI:58416"/>
        <label>3</label>
    </ligand>
</feature>